<accession>A0A8S5SN32</accession>
<reference evidence="1" key="1">
    <citation type="journal article" date="2021" name="Proc. Natl. Acad. Sci. U.S.A.">
        <title>A Catalog of Tens of Thousands of Viruses from Human Metagenomes Reveals Hidden Associations with Chronic Diseases.</title>
        <authorList>
            <person name="Tisza M.J."/>
            <person name="Buck C.B."/>
        </authorList>
    </citation>
    <scope>NUCLEOTIDE SEQUENCE</scope>
    <source>
        <strain evidence="1">Ct7Qv4</strain>
    </source>
</reference>
<dbReference type="EMBL" id="BK032632">
    <property type="protein sequence ID" value="DAF52328.1"/>
    <property type="molecule type" value="Genomic_DNA"/>
</dbReference>
<sequence>MLSRILYATIRKNRTVGAFSAHTELVRNPYKLNCKILLDNSKINYNIKLHLHEMCLVIKSRPVFPQGGFFI</sequence>
<proteinExistence type="predicted"/>
<protein>
    <submittedName>
        <fullName evidence="1">Uncharacterized protein</fullName>
    </submittedName>
</protein>
<name>A0A8S5SN32_9CAUD</name>
<evidence type="ECO:0000313" key="1">
    <source>
        <dbReference type="EMBL" id="DAF52328.1"/>
    </source>
</evidence>
<organism evidence="1">
    <name type="scientific">Siphoviridae sp. ct7Qv4</name>
    <dbReference type="NCBI Taxonomy" id="2827786"/>
    <lineage>
        <taxon>Viruses</taxon>
        <taxon>Duplodnaviria</taxon>
        <taxon>Heunggongvirae</taxon>
        <taxon>Uroviricota</taxon>
        <taxon>Caudoviricetes</taxon>
    </lineage>
</organism>